<evidence type="ECO:0000256" key="3">
    <source>
        <dbReference type="ARBA" id="ARBA00022679"/>
    </source>
</evidence>
<evidence type="ECO:0000256" key="4">
    <source>
        <dbReference type="ARBA" id="ARBA00022741"/>
    </source>
</evidence>
<dbReference type="GO" id="GO:0004618">
    <property type="term" value="F:phosphoglycerate kinase activity"/>
    <property type="evidence" value="ECO:0007669"/>
    <property type="project" value="UniProtKB-EC"/>
</dbReference>
<dbReference type="AlphaFoldDB" id="A0A1G2GTD9"/>
<keyword evidence="3 8" id="KW-0808">Transferase</keyword>
<feature type="binding site" evidence="7">
    <location>
        <position position="306"/>
    </location>
    <ligand>
        <name>ATP</name>
        <dbReference type="ChEBI" id="CHEBI:30616"/>
    </ligand>
</feature>
<dbReference type="GO" id="GO:0005829">
    <property type="term" value="C:cytosol"/>
    <property type="evidence" value="ECO:0007669"/>
    <property type="project" value="TreeGrafter"/>
</dbReference>
<evidence type="ECO:0000256" key="6">
    <source>
        <dbReference type="ARBA" id="ARBA00022840"/>
    </source>
</evidence>
<dbReference type="EMBL" id="MHNY01000055">
    <property type="protein sequence ID" value="OGZ53475.1"/>
    <property type="molecule type" value="Genomic_DNA"/>
</dbReference>
<proteinExistence type="inferred from homology"/>
<evidence type="ECO:0000256" key="2">
    <source>
        <dbReference type="ARBA" id="ARBA00013061"/>
    </source>
</evidence>
<dbReference type="PANTHER" id="PTHR11406">
    <property type="entry name" value="PHOSPHOGLYCERATE KINASE"/>
    <property type="match status" value="1"/>
</dbReference>
<comment type="caution">
    <text evidence="9">The sequence shown here is derived from an EMBL/GenBank/DDBJ whole genome shotgun (WGS) entry which is preliminary data.</text>
</comment>
<feature type="binding site" evidence="7">
    <location>
        <position position="195"/>
    </location>
    <ligand>
        <name>ATP</name>
        <dbReference type="ChEBI" id="CHEBI:30616"/>
    </ligand>
</feature>
<feature type="binding site" evidence="7">
    <location>
        <begin position="331"/>
        <end position="334"/>
    </location>
    <ligand>
        <name>ATP</name>
        <dbReference type="ChEBI" id="CHEBI:30616"/>
    </ligand>
</feature>
<dbReference type="Proteomes" id="UP000178186">
    <property type="component" value="Unassembled WGS sequence"/>
</dbReference>
<evidence type="ECO:0000313" key="9">
    <source>
        <dbReference type="EMBL" id="OGZ53475.1"/>
    </source>
</evidence>
<evidence type="ECO:0000256" key="1">
    <source>
        <dbReference type="ARBA" id="ARBA00000642"/>
    </source>
</evidence>
<reference evidence="9 10" key="1">
    <citation type="journal article" date="2016" name="Nat. Commun.">
        <title>Thousands of microbial genomes shed light on interconnected biogeochemical processes in an aquifer system.</title>
        <authorList>
            <person name="Anantharaman K."/>
            <person name="Brown C.T."/>
            <person name="Hug L.A."/>
            <person name="Sharon I."/>
            <person name="Castelle C.J."/>
            <person name="Probst A.J."/>
            <person name="Thomas B.C."/>
            <person name="Singh A."/>
            <person name="Wilkins M.J."/>
            <person name="Karaoz U."/>
            <person name="Brodie E.L."/>
            <person name="Williams K.H."/>
            <person name="Hubbard S.S."/>
            <person name="Banfield J.F."/>
        </authorList>
    </citation>
    <scope>NUCLEOTIDE SEQUENCE [LARGE SCALE GENOMIC DNA]</scope>
</reference>
<name>A0A1G2GTD9_9BACT</name>
<gene>
    <name evidence="9" type="ORF">A3H64_00115</name>
</gene>
<dbReference type="PROSITE" id="PS00111">
    <property type="entry name" value="PGLYCERATE_KINASE"/>
    <property type="match status" value="1"/>
</dbReference>
<dbReference type="EC" id="2.7.2.3" evidence="2 8"/>
<dbReference type="PIRSF" id="PIRSF000724">
    <property type="entry name" value="Pgk"/>
    <property type="match status" value="1"/>
</dbReference>
<keyword evidence="4" id="KW-0547">Nucleotide-binding</keyword>
<keyword evidence="6 7" id="KW-0067">ATP-binding</keyword>
<dbReference type="InterPro" id="IPR001576">
    <property type="entry name" value="Phosphoglycerate_kinase"/>
</dbReference>
<dbReference type="PRINTS" id="PR00477">
    <property type="entry name" value="PHGLYCKINASE"/>
</dbReference>
<evidence type="ECO:0000256" key="7">
    <source>
        <dbReference type="PIRSR" id="PIRSR000724-2"/>
    </source>
</evidence>
<dbReference type="STRING" id="1802128.A3H64_00115"/>
<dbReference type="InterPro" id="IPR015911">
    <property type="entry name" value="Phosphoglycerate_kinase_CS"/>
</dbReference>
<evidence type="ECO:0000256" key="8">
    <source>
        <dbReference type="RuleBase" id="RU000532"/>
    </source>
</evidence>
<dbReference type="GO" id="GO:0006094">
    <property type="term" value="P:gluconeogenesis"/>
    <property type="evidence" value="ECO:0007669"/>
    <property type="project" value="TreeGrafter"/>
</dbReference>
<dbReference type="PANTHER" id="PTHR11406:SF23">
    <property type="entry name" value="PHOSPHOGLYCERATE KINASE 1, CHLOROPLASTIC-RELATED"/>
    <property type="match status" value="1"/>
</dbReference>
<dbReference type="InterPro" id="IPR015824">
    <property type="entry name" value="Phosphoglycerate_kinase_N"/>
</dbReference>
<comment type="similarity">
    <text evidence="8">Belongs to the phosphoglycerate kinase family.</text>
</comment>
<dbReference type="SUPFAM" id="SSF53748">
    <property type="entry name" value="Phosphoglycerate kinase"/>
    <property type="match status" value="1"/>
</dbReference>
<dbReference type="Gene3D" id="3.40.50.1260">
    <property type="entry name" value="Phosphoglycerate kinase, N-terminal domain"/>
    <property type="match status" value="2"/>
</dbReference>
<evidence type="ECO:0000256" key="5">
    <source>
        <dbReference type="ARBA" id="ARBA00022777"/>
    </source>
</evidence>
<accession>A0A1G2GTD9</accession>
<protein>
    <recommendedName>
        <fullName evidence="2 8">Phosphoglycerate kinase</fullName>
        <ecNumber evidence="2 8">2.7.2.3</ecNumber>
    </recommendedName>
</protein>
<evidence type="ECO:0000313" key="10">
    <source>
        <dbReference type="Proteomes" id="UP000178186"/>
    </source>
</evidence>
<keyword evidence="5 8" id="KW-0418">Kinase</keyword>
<dbReference type="GO" id="GO:0005524">
    <property type="term" value="F:ATP binding"/>
    <property type="evidence" value="ECO:0007669"/>
    <property type="project" value="UniProtKB-KW"/>
</dbReference>
<dbReference type="InterPro" id="IPR036043">
    <property type="entry name" value="Phosphoglycerate_kinase_sf"/>
</dbReference>
<organism evidence="9 10">
    <name type="scientific">Candidatus Ryanbacteria bacterium RIFCSPLOWO2_02_FULL_45_11c</name>
    <dbReference type="NCBI Taxonomy" id="1802128"/>
    <lineage>
        <taxon>Bacteria</taxon>
        <taxon>Candidatus Ryaniibacteriota</taxon>
    </lineage>
</organism>
<dbReference type="Pfam" id="PF00162">
    <property type="entry name" value="PGK"/>
    <property type="match status" value="1"/>
</dbReference>
<dbReference type="GO" id="GO:0043531">
    <property type="term" value="F:ADP binding"/>
    <property type="evidence" value="ECO:0007669"/>
    <property type="project" value="TreeGrafter"/>
</dbReference>
<dbReference type="GO" id="GO:0006096">
    <property type="term" value="P:glycolytic process"/>
    <property type="evidence" value="ECO:0007669"/>
    <property type="project" value="InterPro"/>
</dbReference>
<comment type="catalytic activity">
    <reaction evidence="1 8">
        <text>(2R)-3-phosphoglycerate + ATP = (2R)-3-phospho-glyceroyl phosphate + ADP</text>
        <dbReference type="Rhea" id="RHEA:14801"/>
        <dbReference type="ChEBI" id="CHEBI:30616"/>
        <dbReference type="ChEBI" id="CHEBI:57604"/>
        <dbReference type="ChEBI" id="CHEBI:58272"/>
        <dbReference type="ChEBI" id="CHEBI:456216"/>
        <dbReference type="EC" id="2.7.2.3"/>
    </reaction>
</comment>
<sequence>MNPKNLPVFTDFTGIKGKRVIVRVDFNVPVEEERGVAPDDYRLIKTAPLLKHLSDAGARLVLLSHLTEKKPHRSFRPLLGALQKKMDMSIELAYSVEDARKSESSVVLLENLRVFKGEEANSPAFAKELASLGSVFINEGFSQSHRAYASVVGLPQLLPSFVGPLFYEEVTTLSEVFLPEHPFMLILGGVKFATKVGVLEHFMTSADAVFVGGVLANTFLAAEGVEVGTSPVEKDALPLVRDTFRGRKNLMLPEDVRVEGNVARRVEEIQTGDFIYDAGPKTIVSLAEKIRDMRMILWNGPLGLVEKGYSHGTVDLIDILANCSAKVIIGGGDTIGFIRKQKIEKDFYYLSTGGGAMLEFLAKGTLPGIEAILVSKKAL</sequence>